<dbReference type="SUPFAM" id="SSF56935">
    <property type="entry name" value="Porins"/>
    <property type="match status" value="1"/>
</dbReference>
<feature type="domain" description="TonB-dependent receptor-like beta-barrel" evidence="11">
    <location>
        <begin position="258"/>
        <end position="688"/>
    </location>
</feature>
<dbReference type="InterPro" id="IPR036942">
    <property type="entry name" value="Beta-barrel_TonB_sf"/>
</dbReference>
<sequence length="719" mass="78386">MNVSIFRALRARPALAIPALQRSLLASTLAMATAPTLAQDQDATRLDDVIVTASPLGRTADELIQPVTVIGSAELDRRRANNLGETLEHEPGVAATDFGRGAGRPVIRGLAGPRVEILDNGLSTMDVSDLSPDHAVSIDPAHARRIEILKGPSTLLYGNAASGVVNVVDDRLPDAAEPGFGGGIDLEYGDNGNARRTHTEFDYGSGPHLLHADYAWRDIEDYEIPGTGDVDGEGVRGVLPNSAVESRNGALSYNWFGRRGDVFGLSYSRFDSRYGLPFAHGHHEHHEEDGEAHTDEAHTDEAPVGFIDLEQNRFDTRILLDRPLRGLESLRIRAGYSDYTHTEFEAPGEPGTVFENEQVQARIEATHVAVAGLRGTVGVQLNDRDFEAIGEEAYVPPVRSRSIGLFVLEERALGFGRLEFGARVDRNRTEPDQGRVRSFTPLSLAAGAIVDVGEHGHVKLYLTQAERSPVQEELYAFGPHLATATFERGSADLDIERFHNAELGFDWHAARLRLDASVYFNRVSDYIFLAEVDRNLNADGSGTGVPDGVADRVDEEGVFAADGELLLVDYRQADARLHGYEIELAYALVQGPLQVDIGAFTDSVRARLDDGGDLPRITPRRYGLMIAATGERVGASLRYTHVARQDRVAALETPTAGHDLLNAYVSARVFGAADRGPRVDAYLRADNLLDEDVRRATSFVKDLVPAPGRSLYAGLCYRF</sequence>
<evidence type="ECO:0000256" key="2">
    <source>
        <dbReference type="ARBA" id="ARBA00022448"/>
    </source>
</evidence>
<evidence type="ECO:0000313" key="13">
    <source>
        <dbReference type="EMBL" id="MES0872751.1"/>
    </source>
</evidence>
<accession>A0ABV2A697</accession>
<evidence type="ECO:0000313" key="14">
    <source>
        <dbReference type="Proteomes" id="UP001465331"/>
    </source>
</evidence>
<evidence type="ECO:0000256" key="5">
    <source>
        <dbReference type="ARBA" id="ARBA00023077"/>
    </source>
</evidence>
<dbReference type="InterPro" id="IPR012910">
    <property type="entry name" value="Plug_dom"/>
</dbReference>
<keyword evidence="6 8" id="KW-0472">Membrane</keyword>
<dbReference type="RefSeq" id="WP_352886876.1">
    <property type="nucleotide sequence ID" value="NZ_JBEPIJ010000001.1"/>
</dbReference>
<dbReference type="PANTHER" id="PTHR30069">
    <property type="entry name" value="TONB-DEPENDENT OUTER MEMBRANE RECEPTOR"/>
    <property type="match status" value="1"/>
</dbReference>
<evidence type="ECO:0000256" key="4">
    <source>
        <dbReference type="ARBA" id="ARBA00022692"/>
    </source>
</evidence>
<keyword evidence="10" id="KW-0732">Signal</keyword>
<dbReference type="Proteomes" id="UP001465331">
    <property type="component" value="Unassembled WGS sequence"/>
</dbReference>
<keyword evidence="14" id="KW-1185">Reference proteome</keyword>
<keyword evidence="5 9" id="KW-0798">TonB box</keyword>
<dbReference type="InterPro" id="IPR037066">
    <property type="entry name" value="Plug_dom_sf"/>
</dbReference>
<dbReference type="Gene3D" id="2.40.170.20">
    <property type="entry name" value="TonB-dependent receptor, beta-barrel domain"/>
    <property type="match status" value="1"/>
</dbReference>
<name>A0ABV2A697_9GAMM</name>
<protein>
    <submittedName>
        <fullName evidence="13">TonB-dependent receptor</fullName>
    </submittedName>
</protein>
<dbReference type="Pfam" id="PF00593">
    <property type="entry name" value="TonB_dep_Rec_b-barrel"/>
    <property type="match status" value="1"/>
</dbReference>
<dbReference type="InterPro" id="IPR039426">
    <property type="entry name" value="TonB-dep_rcpt-like"/>
</dbReference>
<keyword evidence="13" id="KW-0675">Receptor</keyword>
<evidence type="ECO:0000256" key="1">
    <source>
        <dbReference type="ARBA" id="ARBA00004571"/>
    </source>
</evidence>
<comment type="caution">
    <text evidence="13">The sequence shown here is derived from an EMBL/GenBank/DDBJ whole genome shotgun (WGS) entry which is preliminary data.</text>
</comment>
<comment type="subcellular location">
    <subcellularLocation>
        <location evidence="1 8">Cell outer membrane</location>
        <topology evidence="1 8">Multi-pass membrane protein</topology>
    </subcellularLocation>
</comment>
<dbReference type="PANTHER" id="PTHR30069:SF40">
    <property type="entry name" value="TONB-DEPENDENT RECEPTOR NMB0964-RELATED"/>
    <property type="match status" value="1"/>
</dbReference>
<keyword evidence="2 8" id="KW-0813">Transport</keyword>
<dbReference type="InterPro" id="IPR000531">
    <property type="entry name" value="Beta-barrel_TonB"/>
</dbReference>
<evidence type="ECO:0000256" key="6">
    <source>
        <dbReference type="ARBA" id="ARBA00023136"/>
    </source>
</evidence>
<keyword evidence="7 8" id="KW-0998">Cell outer membrane</keyword>
<comment type="similarity">
    <text evidence="8 9">Belongs to the TonB-dependent receptor family.</text>
</comment>
<gene>
    <name evidence="13" type="ORF">ABSH63_01815</name>
</gene>
<dbReference type="EMBL" id="JBEPIJ010000001">
    <property type="protein sequence ID" value="MES0872751.1"/>
    <property type="molecule type" value="Genomic_DNA"/>
</dbReference>
<reference evidence="13 14" key="1">
    <citation type="submission" date="2024-06" db="EMBL/GenBank/DDBJ databases">
        <authorList>
            <person name="Li Z."/>
            <person name="Jiang Y."/>
        </authorList>
    </citation>
    <scope>NUCLEOTIDE SEQUENCE [LARGE SCALE GENOMIC DNA]</scope>
    <source>
        <strain evidence="13 14">HSW-8</strain>
    </source>
</reference>
<evidence type="ECO:0000256" key="10">
    <source>
        <dbReference type="SAM" id="SignalP"/>
    </source>
</evidence>
<dbReference type="PROSITE" id="PS52016">
    <property type="entry name" value="TONB_DEPENDENT_REC_3"/>
    <property type="match status" value="1"/>
</dbReference>
<dbReference type="Pfam" id="PF07715">
    <property type="entry name" value="Plug"/>
    <property type="match status" value="1"/>
</dbReference>
<feature type="signal peptide" evidence="10">
    <location>
        <begin position="1"/>
        <end position="38"/>
    </location>
</feature>
<keyword evidence="4 8" id="KW-0812">Transmembrane</keyword>
<evidence type="ECO:0000256" key="9">
    <source>
        <dbReference type="RuleBase" id="RU003357"/>
    </source>
</evidence>
<feature type="chain" id="PRO_5046160861" evidence="10">
    <location>
        <begin position="39"/>
        <end position="719"/>
    </location>
</feature>
<organism evidence="13 14">
    <name type="scientific">Sinimarinibacterium thermocellulolyticum</name>
    <dbReference type="NCBI Taxonomy" id="3170016"/>
    <lineage>
        <taxon>Bacteria</taxon>
        <taxon>Pseudomonadati</taxon>
        <taxon>Pseudomonadota</taxon>
        <taxon>Gammaproteobacteria</taxon>
        <taxon>Nevskiales</taxon>
        <taxon>Nevskiaceae</taxon>
        <taxon>Sinimarinibacterium</taxon>
    </lineage>
</organism>
<evidence type="ECO:0000259" key="11">
    <source>
        <dbReference type="Pfam" id="PF00593"/>
    </source>
</evidence>
<evidence type="ECO:0000256" key="8">
    <source>
        <dbReference type="PROSITE-ProRule" id="PRU01360"/>
    </source>
</evidence>
<keyword evidence="3 8" id="KW-1134">Transmembrane beta strand</keyword>
<feature type="domain" description="TonB-dependent receptor plug" evidence="12">
    <location>
        <begin position="62"/>
        <end position="164"/>
    </location>
</feature>
<proteinExistence type="inferred from homology"/>
<evidence type="ECO:0000256" key="7">
    <source>
        <dbReference type="ARBA" id="ARBA00023237"/>
    </source>
</evidence>
<evidence type="ECO:0000256" key="3">
    <source>
        <dbReference type="ARBA" id="ARBA00022452"/>
    </source>
</evidence>
<evidence type="ECO:0000259" key="12">
    <source>
        <dbReference type="Pfam" id="PF07715"/>
    </source>
</evidence>
<dbReference type="Gene3D" id="2.170.130.10">
    <property type="entry name" value="TonB-dependent receptor, plug domain"/>
    <property type="match status" value="1"/>
</dbReference>